<sequence length="238" mass="26535">MKKLLTLTIMLSILFFAVASHAHHLWIEAGDNGCYTVKRGMITQRTDIYNPACVTEIRAYAENEKQISIDRVNETEQVVFKTETPAAMASVVSKWGHRVNTTRGKKLMNRQEAESAGFKVVSAFFSTQFSKTLFLPSSLNQKPLGLKFEMVPISDPIGAKPGETLSVKLLYEGNPLAGASIIMRGGQEFKTDKNGVAQINLKDKGVQLLYARHNVPAENNSELDFLRFMTFLTFEVTP</sequence>
<dbReference type="AlphaFoldDB" id="K0NJH7"/>
<keyword evidence="1" id="KW-0732">Signal</keyword>
<dbReference type="EMBL" id="FO203503">
    <property type="protein sequence ID" value="CCK81015.1"/>
    <property type="molecule type" value="Genomic_DNA"/>
</dbReference>
<dbReference type="Pfam" id="PF10670">
    <property type="entry name" value="DUF4198"/>
    <property type="match status" value="1"/>
</dbReference>
<accession>K0NJH7</accession>
<feature type="signal peptide" evidence="1">
    <location>
        <begin position="1"/>
        <end position="22"/>
    </location>
</feature>
<protein>
    <submittedName>
        <fullName evidence="2">Conserved uncharacterized protein</fullName>
    </submittedName>
</protein>
<reference evidence="2 3" key="1">
    <citation type="journal article" date="2013" name="Environ. Microbiol.">
        <title>Complete genome, catabolic sub-proteomes and key-metabolites of Desulfobacula toluolica Tol2, a marine, aromatic compound-degrading, sulfate-reducing bacterium.</title>
        <authorList>
            <person name="Wohlbrand L."/>
            <person name="Jacob J.H."/>
            <person name="Kube M."/>
            <person name="Mussmann M."/>
            <person name="Jarling R."/>
            <person name="Beck A."/>
            <person name="Amann R."/>
            <person name="Wilkes H."/>
            <person name="Reinhardt R."/>
            <person name="Rabus R."/>
        </authorList>
    </citation>
    <scope>NUCLEOTIDE SEQUENCE [LARGE SCALE GENOMIC DNA]</scope>
    <source>
        <strain evidence="3">DSM 7467 / Tol2</strain>
    </source>
</reference>
<dbReference type="Proteomes" id="UP000007347">
    <property type="component" value="Chromosome"/>
</dbReference>
<proteinExistence type="predicted"/>
<dbReference type="HOGENOM" id="CLU_096093_1_0_7"/>
<feature type="chain" id="PRO_5003838880" evidence="1">
    <location>
        <begin position="23"/>
        <end position="238"/>
    </location>
</feature>
<evidence type="ECO:0000256" key="1">
    <source>
        <dbReference type="SAM" id="SignalP"/>
    </source>
</evidence>
<gene>
    <name evidence="2" type="ordered locus">TOL2_C28550</name>
</gene>
<dbReference type="KEGG" id="dto:TOL2_C28550"/>
<keyword evidence="3" id="KW-1185">Reference proteome</keyword>
<name>K0NJH7_DESTT</name>
<evidence type="ECO:0000313" key="2">
    <source>
        <dbReference type="EMBL" id="CCK81015.1"/>
    </source>
</evidence>
<dbReference type="STRING" id="651182.TOL2_C28550"/>
<evidence type="ECO:0000313" key="3">
    <source>
        <dbReference type="Proteomes" id="UP000007347"/>
    </source>
</evidence>
<organism evidence="2 3">
    <name type="scientific">Desulfobacula toluolica (strain DSM 7467 / Tol2)</name>
    <dbReference type="NCBI Taxonomy" id="651182"/>
    <lineage>
        <taxon>Bacteria</taxon>
        <taxon>Pseudomonadati</taxon>
        <taxon>Thermodesulfobacteriota</taxon>
        <taxon>Desulfobacteria</taxon>
        <taxon>Desulfobacterales</taxon>
        <taxon>Desulfobacteraceae</taxon>
        <taxon>Desulfobacula</taxon>
    </lineage>
</organism>
<dbReference type="InterPro" id="IPR019613">
    <property type="entry name" value="DUF4198"/>
</dbReference>
<dbReference type="OrthoDB" id="5511476at2"/>
<dbReference type="RefSeq" id="WP_014958226.1">
    <property type="nucleotide sequence ID" value="NC_018645.1"/>
</dbReference>